<sequence length="175" mass="20055">MMSDKNETDKMEKEKIIIQTAEDYSKYFKVDTSQERNNLDKELEIMLTKLEEYGSLLDRTRGESRHTLESLVPQMYCHYQALQQSFQSIDNLEALVTHVKGDLEKLESNVAQAESDLGANQGFTSRMKPLFFLRDSHSAEPSTTQNVHYSPPEIFSAEDFFIQEATPTSSKSTNN</sequence>
<accession>A0AAV2RLE5</accession>
<dbReference type="PANTHER" id="PTHR16230">
    <property type="entry name" value="CAPPUCCINO"/>
    <property type="match status" value="1"/>
</dbReference>
<dbReference type="GO" id="GO:0031083">
    <property type="term" value="C:BLOC-1 complex"/>
    <property type="evidence" value="ECO:0007669"/>
    <property type="project" value="TreeGrafter"/>
</dbReference>
<protein>
    <recommendedName>
        <fullName evidence="4">Biogenesis of lysosome-related organelles complex 1 subunit 4</fullName>
    </recommendedName>
</protein>
<evidence type="ECO:0000256" key="1">
    <source>
        <dbReference type="SAM" id="Coils"/>
    </source>
</evidence>
<dbReference type="InterPro" id="IPR024857">
    <property type="entry name" value="Cappuccino"/>
</dbReference>
<reference evidence="2 3" key="1">
    <citation type="submission" date="2024-05" db="EMBL/GenBank/DDBJ databases">
        <authorList>
            <person name="Wallberg A."/>
        </authorList>
    </citation>
    <scope>NUCLEOTIDE SEQUENCE [LARGE SCALE GENOMIC DNA]</scope>
</reference>
<proteinExistence type="predicted"/>
<evidence type="ECO:0000313" key="2">
    <source>
        <dbReference type="EMBL" id="CAL4124968.1"/>
    </source>
</evidence>
<evidence type="ECO:0008006" key="4">
    <source>
        <dbReference type="Google" id="ProtNLM"/>
    </source>
</evidence>
<feature type="coiled-coil region" evidence="1">
    <location>
        <begin position="89"/>
        <end position="116"/>
    </location>
</feature>
<evidence type="ECO:0000313" key="3">
    <source>
        <dbReference type="Proteomes" id="UP001497623"/>
    </source>
</evidence>
<organism evidence="2 3">
    <name type="scientific">Meganyctiphanes norvegica</name>
    <name type="common">Northern krill</name>
    <name type="synonym">Thysanopoda norvegica</name>
    <dbReference type="NCBI Taxonomy" id="48144"/>
    <lineage>
        <taxon>Eukaryota</taxon>
        <taxon>Metazoa</taxon>
        <taxon>Ecdysozoa</taxon>
        <taxon>Arthropoda</taxon>
        <taxon>Crustacea</taxon>
        <taxon>Multicrustacea</taxon>
        <taxon>Malacostraca</taxon>
        <taxon>Eumalacostraca</taxon>
        <taxon>Eucarida</taxon>
        <taxon>Euphausiacea</taxon>
        <taxon>Euphausiidae</taxon>
        <taxon>Meganyctiphanes</taxon>
    </lineage>
</organism>
<dbReference type="PANTHER" id="PTHR16230:SF3">
    <property type="entry name" value="BIOGENESIS OF LYSOSOMAL ORGANELLES COMPLEX-1, SUBUNIT 4, CAPPUCCINO"/>
    <property type="match status" value="1"/>
</dbReference>
<name>A0AAV2RLE5_MEGNR</name>
<dbReference type="AlphaFoldDB" id="A0AAV2RLE5"/>
<comment type="caution">
    <text evidence="2">The sequence shown here is derived from an EMBL/GenBank/DDBJ whole genome shotgun (WGS) entry which is preliminary data.</text>
</comment>
<keyword evidence="3" id="KW-1185">Reference proteome</keyword>
<dbReference type="EMBL" id="CAXKWB010023259">
    <property type="protein sequence ID" value="CAL4124968.1"/>
    <property type="molecule type" value="Genomic_DNA"/>
</dbReference>
<keyword evidence="1" id="KW-0175">Coiled coil</keyword>
<dbReference type="Proteomes" id="UP001497623">
    <property type="component" value="Unassembled WGS sequence"/>
</dbReference>
<gene>
    <name evidence="2" type="ORF">MNOR_LOCUS24904</name>
</gene>